<keyword evidence="2" id="KW-0677">Repeat</keyword>
<dbReference type="Gene3D" id="3.80.10.10">
    <property type="entry name" value="Ribonuclease Inhibitor"/>
    <property type="match status" value="1"/>
</dbReference>
<dbReference type="PANTHER" id="PTHR48051:SF1">
    <property type="entry name" value="RAS SUPPRESSOR PROTEIN 1"/>
    <property type="match status" value="1"/>
</dbReference>
<dbReference type="PANTHER" id="PTHR48051">
    <property type="match status" value="1"/>
</dbReference>
<dbReference type="InterPro" id="IPR001611">
    <property type="entry name" value="Leu-rich_rpt"/>
</dbReference>
<sequence length="195" mass="22865">MSFKEEQKILELFETFEEKNIKLAFQLIKSLKLDYSILSEYLDLVQFLENHGRLNPNGNVEKVLLDLHKLKFLSIPYSKLKVLPTKIHFLVNLEDLNLEHNDFTIFPESICKLPNLKRLNLAFNNLNNFPKNTGNLSELESLDLSSNKLKQIPLCIYKLKQSTFLSIQNNPLSECQSMWIFNNFPNSQINHWHKS</sequence>
<dbReference type="PROSITE" id="PS51450">
    <property type="entry name" value="LRR"/>
    <property type="match status" value="1"/>
</dbReference>
<dbReference type="GO" id="GO:0005737">
    <property type="term" value="C:cytoplasm"/>
    <property type="evidence" value="ECO:0007669"/>
    <property type="project" value="TreeGrafter"/>
</dbReference>
<dbReference type="AlphaFoldDB" id="A0A6S6U377"/>
<gene>
    <name evidence="3" type="ORF">HELGO_WM20529</name>
</gene>
<evidence type="ECO:0000256" key="1">
    <source>
        <dbReference type="ARBA" id="ARBA00022614"/>
    </source>
</evidence>
<protein>
    <recommendedName>
        <fullName evidence="4">Leucine-rich repeat containing protein</fullName>
    </recommendedName>
</protein>
<dbReference type="InterPro" id="IPR003591">
    <property type="entry name" value="Leu-rich_rpt_typical-subtyp"/>
</dbReference>
<reference evidence="3" key="1">
    <citation type="submission" date="2020-01" db="EMBL/GenBank/DDBJ databases">
        <authorList>
            <person name="Meier V. D."/>
            <person name="Meier V D."/>
        </authorList>
    </citation>
    <scope>NUCLEOTIDE SEQUENCE</scope>
    <source>
        <strain evidence="3">HLG_WM_MAG_10</strain>
    </source>
</reference>
<evidence type="ECO:0000313" key="3">
    <source>
        <dbReference type="EMBL" id="CAA6826114.1"/>
    </source>
</evidence>
<name>A0A6S6U377_9BACT</name>
<dbReference type="PRINTS" id="PR00019">
    <property type="entry name" value="LEURICHRPT"/>
</dbReference>
<dbReference type="InterPro" id="IPR032675">
    <property type="entry name" value="LRR_dom_sf"/>
</dbReference>
<accession>A0A6S6U377</accession>
<dbReference type="SMART" id="SM00369">
    <property type="entry name" value="LRR_TYP"/>
    <property type="match status" value="3"/>
</dbReference>
<proteinExistence type="predicted"/>
<evidence type="ECO:0008006" key="4">
    <source>
        <dbReference type="Google" id="ProtNLM"/>
    </source>
</evidence>
<dbReference type="InterPro" id="IPR050216">
    <property type="entry name" value="LRR_domain-containing"/>
</dbReference>
<dbReference type="EMBL" id="CACVAQ010000375">
    <property type="protein sequence ID" value="CAA6826114.1"/>
    <property type="molecule type" value="Genomic_DNA"/>
</dbReference>
<dbReference type="Pfam" id="PF00560">
    <property type="entry name" value="LRR_1"/>
    <property type="match status" value="1"/>
</dbReference>
<keyword evidence="1" id="KW-0433">Leucine-rich repeat</keyword>
<evidence type="ECO:0000256" key="2">
    <source>
        <dbReference type="ARBA" id="ARBA00022737"/>
    </source>
</evidence>
<organism evidence="3">
    <name type="scientific">uncultured Aureispira sp</name>
    <dbReference type="NCBI Taxonomy" id="1331704"/>
    <lineage>
        <taxon>Bacteria</taxon>
        <taxon>Pseudomonadati</taxon>
        <taxon>Bacteroidota</taxon>
        <taxon>Saprospiria</taxon>
        <taxon>Saprospirales</taxon>
        <taxon>Saprospiraceae</taxon>
        <taxon>Aureispira</taxon>
        <taxon>environmental samples</taxon>
    </lineage>
</organism>
<dbReference type="SUPFAM" id="SSF52058">
    <property type="entry name" value="L domain-like"/>
    <property type="match status" value="1"/>
</dbReference>
<dbReference type="Pfam" id="PF13855">
    <property type="entry name" value="LRR_8"/>
    <property type="match status" value="1"/>
</dbReference>